<organism evidence="2 3">
    <name type="scientific">Rhinolophus ferrumequinum</name>
    <name type="common">Greater horseshoe bat</name>
    <dbReference type="NCBI Taxonomy" id="59479"/>
    <lineage>
        <taxon>Eukaryota</taxon>
        <taxon>Metazoa</taxon>
        <taxon>Chordata</taxon>
        <taxon>Craniata</taxon>
        <taxon>Vertebrata</taxon>
        <taxon>Euteleostomi</taxon>
        <taxon>Mammalia</taxon>
        <taxon>Eutheria</taxon>
        <taxon>Laurasiatheria</taxon>
        <taxon>Chiroptera</taxon>
        <taxon>Yinpterochiroptera</taxon>
        <taxon>Rhinolophoidea</taxon>
        <taxon>Rhinolophidae</taxon>
        <taxon>Rhinolophinae</taxon>
        <taxon>Rhinolophus</taxon>
    </lineage>
</organism>
<keyword evidence="3" id="KW-1185">Reference proteome</keyword>
<dbReference type="AlphaFoldDB" id="A0A671DJ26"/>
<evidence type="ECO:0000256" key="1">
    <source>
        <dbReference type="SAM" id="MobiDB-lite"/>
    </source>
</evidence>
<evidence type="ECO:0000313" key="3">
    <source>
        <dbReference type="Proteomes" id="UP000472240"/>
    </source>
</evidence>
<reference evidence="2" key="5">
    <citation type="submission" date="2025-09" db="UniProtKB">
        <authorList>
            <consortium name="Ensembl"/>
        </authorList>
    </citation>
    <scope>IDENTIFICATION</scope>
</reference>
<dbReference type="GeneTree" id="ENSGT00730000113107"/>
<reference evidence="2" key="4">
    <citation type="submission" date="2025-08" db="UniProtKB">
        <authorList>
            <consortium name="Ensembl"/>
        </authorList>
    </citation>
    <scope>IDENTIFICATION</scope>
</reference>
<reference evidence="2 3" key="1">
    <citation type="journal article" date="2015" name="Annu Rev Anim Biosci">
        <title>The Genome 10K Project: a way forward.</title>
        <authorList>
            <person name="Koepfli K.P."/>
            <person name="Paten B."/>
            <person name="O'Brien S.J."/>
            <person name="Koepfli K.P."/>
            <person name="Paten B."/>
            <person name="Antunes A."/>
            <person name="Belov K."/>
            <person name="Bustamante C."/>
            <person name="Castoe T.A."/>
            <person name="Clawson H."/>
            <person name="Crawford A.J."/>
            <person name="Diekhans M."/>
            <person name="Distel D."/>
            <person name="Durbin R."/>
            <person name="Earl D."/>
            <person name="Fujita M.K."/>
            <person name="Gamble T."/>
            <person name="Georges A."/>
            <person name="Gemmell N."/>
            <person name="Gilbert M.T."/>
            <person name="Graves J.M."/>
            <person name="Green R.E."/>
            <person name="Hickey G."/>
            <person name="Jarvis E.D."/>
            <person name="Johnson W."/>
            <person name="Komissarov A."/>
            <person name="Korf I."/>
            <person name="Kuhn R."/>
            <person name="Larkin D.M."/>
            <person name="Lewin H."/>
            <person name="Lopez J.V."/>
            <person name="Ma J."/>
            <person name="Marques-Bonet T."/>
            <person name="Miller W."/>
            <person name="Murphy R."/>
            <person name="Pevzner P."/>
            <person name="Shapiro B."/>
            <person name="Steiner C."/>
            <person name="Tamazian G."/>
            <person name="Venkatesh B."/>
            <person name="Wang J."/>
            <person name="Wayne R."/>
            <person name="Wiley E."/>
            <person name="Yang H."/>
            <person name="Zhang G."/>
            <person name="Haussler D."/>
            <person name="Ryder O."/>
            <person name="O'Brien S.J."/>
        </authorList>
    </citation>
    <scope>NUCLEOTIDE SEQUENCE</scope>
</reference>
<reference evidence="3" key="3">
    <citation type="submission" date="2018-12" db="EMBL/GenBank/DDBJ databases">
        <title>G10K-VGP greater horseshoe bat female genome, primary haplotype.</title>
        <authorList>
            <person name="Teeling E."/>
            <person name="Myers G."/>
            <person name="Vernes S."/>
            <person name="Pippel M."/>
            <person name="Winkler S."/>
            <person name="Fedrigo O."/>
            <person name="Rhie A."/>
            <person name="Koren S."/>
            <person name="Phillippy A."/>
            <person name="Lewin H."/>
            <person name="Damas J."/>
            <person name="Howe K."/>
            <person name="Mountcastle J."/>
            <person name="Jarvis E.D."/>
        </authorList>
    </citation>
    <scope>NUCLEOTIDE SEQUENCE [LARGE SCALE GENOMIC DNA]</scope>
</reference>
<dbReference type="Proteomes" id="UP000472240">
    <property type="component" value="Chromosome 9"/>
</dbReference>
<name>A0A671DJ26_RHIFE</name>
<protein>
    <submittedName>
        <fullName evidence="2">Uncharacterized protein</fullName>
    </submittedName>
</protein>
<feature type="region of interest" description="Disordered" evidence="1">
    <location>
        <begin position="27"/>
        <end position="61"/>
    </location>
</feature>
<accession>A0A671DJ26</accession>
<reference evidence="2 3" key="2">
    <citation type="journal article" date="2018" name="Annu Rev Anim Biosci">
        <title>Bat Biology, Genomes, and the Bat1K Project: To Generate Chromosome-Level Genomes for All Living Bat Species.</title>
        <authorList>
            <person name="Teeling E.C."/>
            <person name="Vernes S.C."/>
            <person name="Davalos L.M."/>
            <person name="Ray D.A."/>
            <person name="Gilbert M.T.P."/>
            <person name="Myers E."/>
        </authorList>
    </citation>
    <scope>NUCLEOTIDE SEQUENCE</scope>
</reference>
<dbReference type="Ensembl" id="ENSRFET00010000636.1">
    <property type="protein sequence ID" value="ENSRFEP00010000563.1"/>
    <property type="gene ID" value="ENSRFEG00010000455.1"/>
</dbReference>
<proteinExistence type="predicted"/>
<sequence length="143" mass="15062">MRKSCPRRDSSQCQLCYFPLQVPLVPSQAGSAGDDTSKPPTVSPALGSAGPLQITAESSPPAGRLYNRMQFWNGLHLSFRRPLATEGGAGLLWCCCSSSRLTWWAGARGLCLSCTICHTCPGHVAPGGLQPSGPAFQGQGGHH</sequence>
<dbReference type="InParanoid" id="A0A671DJ26"/>
<evidence type="ECO:0000313" key="2">
    <source>
        <dbReference type="Ensembl" id="ENSRFEP00010000563.1"/>
    </source>
</evidence>